<dbReference type="EnsemblMetazoa" id="PPA18476.1">
    <property type="protein sequence ID" value="PPA18476.1"/>
    <property type="gene ID" value="WBGene00108030"/>
</dbReference>
<evidence type="ECO:0000256" key="9">
    <source>
        <dbReference type="PROSITE-ProRule" id="PRU00108"/>
    </source>
</evidence>
<feature type="region of interest" description="Disordered" evidence="11">
    <location>
        <begin position="195"/>
        <end position="217"/>
    </location>
</feature>
<dbReference type="InterPro" id="IPR009057">
    <property type="entry name" value="Homeodomain-like_sf"/>
</dbReference>
<dbReference type="Pfam" id="PF00292">
    <property type="entry name" value="PAX"/>
    <property type="match status" value="1"/>
</dbReference>
<feature type="compositionally biased region" description="Low complexity" evidence="11">
    <location>
        <begin position="11"/>
        <end position="34"/>
    </location>
</feature>
<evidence type="ECO:0000256" key="5">
    <source>
        <dbReference type="ARBA" id="ARBA00023015"/>
    </source>
</evidence>
<comment type="subcellular location">
    <subcellularLocation>
        <location evidence="1 9 10">Nucleus</location>
    </subcellularLocation>
</comment>
<dbReference type="GO" id="GO:0000981">
    <property type="term" value="F:DNA-binding transcription factor activity, RNA polymerase II-specific"/>
    <property type="evidence" value="ECO:0000318"/>
    <property type="project" value="GO_Central"/>
</dbReference>
<evidence type="ECO:0000313" key="12">
    <source>
        <dbReference type="EnsemblMetazoa" id="PPA18476.1"/>
    </source>
</evidence>
<sequence>MPMESPFTPKSLLNSSSSSSSTQSSSVPSSPLTPLPSGASFAHILGQGRVNQLGGVFINGRPLPHHVRVKIIQMANAGVKPCQISRQLQVSHGAVSKILNRFAETGSVLPGQMGGTRSRLPVEAVDAQLSVIVDEHPSATPCELRSLLIKTDACTKANAPSVSAINRYLRSRTARRERKVGARLSHSIESILGLDKEDGRSSSSDDDSFDTRRNRTNFSPQQLDMLEAAFNANSYPDPPTRDELVRATNINEEKIMTWFSNRRARCRKNLPFLQHLLPGLLTPTPGSLLGNSTNFLFPTPPSSF</sequence>
<evidence type="ECO:0000256" key="10">
    <source>
        <dbReference type="RuleBase" id="RU000682"/>
    </source>
</evidence>
<dbReference type="Gene3D" id="1.10.10.10">
    <property type="entry name" value="Winged helix-like DNA-binding domain superfamily/Winged helix DNA-binding domain"/>
    <property type="match status" value="2"/>
</dbReference>
<reference evidence="12" key="2">
    <citation type="submission" date="2022-06" db="UniProtKB">
        <authorList>
            <consortium name="EnsemblMetazoa"/>
        </authorList>
    </citation>
    <scope>IDENTIFICATION</scope>
    <source>
        <strain evidence="12">PS312</strain>
    </source>
</reference>
<keyword evidence="9 10" id="KW-0371">Homeobox</keyword>
<evidence type="ECO:0000256" key="4">
    <source>
        <dbReference type="ARBA" id="ARBA00022724"/>
    </source>
</evidence>
<keyword evidence="7" id="KW-0804">Transcription</keyword>
<evidence type="ECO:0000313" key="13">
    <source>
        <dbReference type="Proteomes" id="UP000005239"/>
    </source>
</evidence>
<dbReference type="GO" id="GO:0031581">
    <property type="term" value="P:hemidesmosome assembly"/>
    <property type="evidence" value="ECO:0007669"/>
    <property type="project" value="EnsemblMetazoa"/>
</dbReference>
<dbReference type="PANTHER" id="PTHR45636">
    <property type="entry name" value="PAIRED BOX PROTEIN PAX-6-RELATED-RELATED"/>
    <property type="match status" value="1"/>
</dbReference>
<accession>A0A2A6CYP4</accession>
<organism evidence="12 13">
    <name type="scientific">Pristionchus pacificus</name>
    <name type="common">Parasitic nematode worm</name>
    <dbReference type="NCBI Taxonomy" id="54126"/>
    <lineage>
        <taxon>Eukaryota</taxon>
        <taxon>Metazoa</taxon>
        <taxon>Ecdysozoa</taxon>
        <taxon>Nematoda</taxon>
        <taxon>Chromadorea</taxon>
        <taxon>Rhabditida</taxon>
        <taxon>Rhabditina</taxon>
        <taxon>Diplogasteromorpha</taxon>
        <taxon>Diplogasteroidea</taxon>
        <taxon>Neodiplogasteridae</taxon>
        <taxon>Pristionchus</taxon>
    </lineage>
</organism>
<dbReference type="InterPro" id="IPR043565">
    <property type="entry name" value="PAX_fam"/>
</dbReference>
<evidence type="ECO:0000256" key="3">
    <source>
        <dbReference type="ARBA" id="ARBA00022473"/>
    </source>
</evidence>
<evidence type="ECO:0000256" key="2">
    <source>
        <dbReference type="ARBA" id="ARBA00005733"/>
    </source>
</evidence>
<keyword evidence="5" id="KW-0805">Transcription regulation</keyword>
<dbReference type="PROSITE" id="PS51057">
    <property type="entry name" value="PAIRED_2"/>
    <property type="match status" value="1"/>
</dbReference>
<dbReference type="InterPro" id="IPR036388">
    <property type="entry name" value="WH-like_DNA-bd_sf"/>
</dbReference>
<keyword evidence="6 9" id="KW-0238">DNA-binding</keyword>
<protein>
    <submittedName>
        <fullName evidence="12">Pax-3</fullName>
    </submittedName>
</protein>
<dbReference type="GO" id="GO:0000978">
    <property type="term" value="F:RNA polymerase II cis-regulatory region sequence-specific DNA binding"/>
    <property type="evidence" value="ECO:0000318"/>
    <property type="project" value="GO_Central"/>
</dbReference>
<dbReference type="GO" id="GO:0035262">
    <property type="term" value="P:gonad morphogenesis"/>
    <property type="evidence" value="ECO:0007669"/>
    <property type="project" value="EnsemblMetazoa"/>
</dbReference>
<dbReference type="OrthoDB" id="3225452at2759"/>
<dbReference type="SUPFAM" id="SSF46689">
    <property type="entry name" value="Homeodomain-like"/>
    <property type="match status" value="2"/>
</dbReference>
<dbReference type="GO" id="GO:0009957">
    <property type="term" value="P:epidermal cell fate specification"/>
    <property type="evidence" value="ECO:0007669"/>
    <property type="project" value="EnsemblMetazoa"/>
</dbReference>
<gene>
    <name evidence="12" type="primary">WBGene00108030</name>
</gene>
<evidence type="ECO:0000256" key="8">
    <source>
        <dbReference type="ARBA" id="ARBA00023242"/>
    </source>
</evidence>
<dbReference type="GO" id="GO:0005634">
    <property type="term" value="C:nucleus"/>
    <property type="evidence" value="ECO:0007669"/>
    <property type="project" value="UniProtKB-SubCell"/>
</dbReference>
<dbReference type="PRINTS" id="PR00027">
    <property type="entry name" value="PAIREDBOX"/>
</dbReference>
<dbReference type="Proteomes" id="UP000005239">
    <property type="component" value="Unassembled WGS sequence"/>
</dbReference>
<keyword evidence="8 9" id="KW-0539">Nucleus</keyword>
<dbReference type="Gene3D" id="1.10.10.60">
    <property type="entry name" value="Homeodomain-like"/>
    <property type="match status" value="1"/>
</dbReference>
<keyword evidence="3" id="KW-0217">Developmental protein</keyword>
<accession>A0A8R1YCE1</accession>
<evidence type="ECO:0000256" key="11">
    <source>
        <dbReference type="SAM" id="MobiDB-lite"/>
    </source>
</evidence>
<proteinExistence type="inferred from homology"/>
<dbReference type="SMART" id="SM00351">
    <property type="entry name" value="PAX"/>
    <property type="match status" value="1"/>
</dbReference>
<dbReference type="InterPro" id="IPR001523">
    <property type="entry name" value="Paired_dom"/>
</dbReference>
<keyword evidence="13" id="KW-1185">Reference proteome</keyword>
<dbReference type="PANTHER" id="PTHR45636:SF49">
    <property type="entry name" value="PAIRED BOX PROTEIN 3 HOMOLOG"/>
    <property type="match status" value="1"/>
</dbReference>
<dbReference type="AlphaFoldDB" id="A0A2A6CYP4"/>
<evidence type="ECO:0000256" key="1">
    <source>
        <dbReference type="ARBA" id="ARBA00004123"/>
    </source>
</evidence>
<dbReference type="PROSITE" id="PS50071">
    <property type="entry name" value="HOMEOBOX_2"/>
    <property type="match status" value="1"/>
</dbReference>
<name>A0A2A6CYP4_PRIPA</name>
<comment type="similarity">
    <text evidence="2">Belongs to the paired homeobox family.</text>
</comment>
<feature type="region of interest" description="Disordered" evidence="11">
    <location>
        <begin position="1"/>
        <end position="34"/>
    </location>
</feature>
<dbReference type="GO" id="GO:0006357">
    <property type="term" value="P:regulation of transcription by RNA polymerase II"/>
    <property type="evidence" value="ECO:0000318"/>
    <property type="project" value="GO_Central"/>
</dbReference>
<reference evidence="13" key="1">
    <citation type="journal article" date="2008" name="Nat. Genet.">
        <title>The Pristionchus pacificus genome provides a unique perspective on nematode lifestyle and parasitism.</title>
        <authorList>
            <person name="Dieterich C."/>
            <person name="Clifton S.W."/>
            <person name="Schuster L.N."/>
            <person name="Chinwalla A."/>
            <person name="Delehaunty K."/>
            <person name="Dinkelacker I."/>
            <person name="Fulton L."/>
            <person name="Fulton R."/>
            <person name="Godfrey J."/>
            <person name="Minx P."/>
            <person name="Mitreva M."/>
            <person name="Roeseler W."/>
            <person name="Tian H."/>
            <person name="Witte H."/>
            <person name="Yang S.P."/>
            <person name="Wilson R.K."/>
            <person name="Sommer R.J."/>
        </authorList>
    </citation>
    <scope>NUCLEOTIDE SEQUENCE [LARGE SCALE GENOMIC DNA]</scope>
    <source>
        <strain evidence="13">PS312</strain>
    </source>
</reference>
<evidence type="ECO:0000256" key="6">
    <source>
        <dbReference type="ARBA" id="ARBA00023125"/>
    </source>
</evidence>
<feature type="DNA-binding region" description="Homeobox" evidence="9">
    <location>
        <begin position="211"/>
        <end position="270"/>
    </location>
</feature>
<evidence type="ECO:0000256" key="7">
    <source>
        <dbReference type="ARBA" id="ARBA00023163"/>
    </source>
</evidence>
<dbReference type="SMART" id="SM00389">
    <property type="entry name" value="HOX"/>
    <property type="match status" value="1"/>
</dbReference>
<keyword evidence="4" id="KW-0563">Paired box</keyword>
<dbReference type="GO" id="GO:0007399">
    <property type="term" value="P:nervous system development"/>
    <property type="evidence" value="ECO:0000318"/>
    <property type="project" value="GO_Central"/>
</dbReference>
<dbReference type="InterPro" id="IPR001356">
    <property type="entry name" value="HD"/>
</dbReference>
<dbReference type="Pfam" id="PF00046">
    <property type="entry name" value="Homeodomain"/>
    <property type="match status" value="1"/>
</dbReference>
<dbReference type="CDD" id="cd00086">
    <property type="entry name" value="homeodomain"/>
    <property type="match status" value="1"/>
</dbReference>